<dbReference type="PANTHER" id="PTHR31126:SF1">
    <property type="entry name" value="TYROSINE SPECIFIC PROTEIN PHOSPHATASES DOMAIN-CONTAINING PROTEIN"/>
    <property type="match status" value="1"/>
</dbReference>
<evidence type="ECO:0000256" key="1">
    <source>
        <dbReference type="ARBA" id="ARBA00009580"/>
    </source>
</evidence>
<dbReference type="PROSITE" id="PS50056">
    <property type="entry name" value="TYR_PHOSPHATASE_2"/>
    <property type="match status" value="1"/>
</dbReference>
<dbReference type="RefSeq" id="WP_122114483.1">
    <property type="nucleotide sequence ID" value="NZ_QOKZ01000019.1"/>
</dbReference>
<feature type="domain" description="Tyrosine specific protein phosphatases" evidence="2">
    <location>
        <begin position="119"/>
        <end position="164"/>
    </location>
</feature>
<dbReference type="InterPro" id="IPR026893">
    <property type="entry name" value="Tyr/Ser_Pase_IphP-type"/>
</dbReference>
<comment type="caution">
    <text evidence="3">The sequence shown here is derived from an EMBL/GenBank/DDBJ whole genome shotgun (WGS) entry which is preliminary data.</text>
</comment>
<reference evidence="3 4" key="1">
    <citation type="submission" date="2018-07" db="EMBL/GenBank/DDBJ databases">
        <authorList>
            <person name="Zhang Y."/>
            <person name="Wang L."/>
            <person name="Ma S."/>
        </authorList>
    </citation>
    <scope>NUCLEOTIDE SEQUENCE [LARGE SCALE GENOMIC DNA]</scope>
    <source>
        <strain evidence="3 4">4-2</strain>
    </source>
</reference>
<dbReference type="Gene3D" id="3.90.190.10">
    <property type="entry name" value="Protein tyrosine phosphatase superfamily"/>
    <property type="match status" value="1"/>
</dbReference>
<dbReference type="OrthoDB" id="9814896at2"/>
<proteinExistence type="inferred from homology"/>
<dbReference type="InterPro" id="IPR029021">
    <property type="entry name" value="Prot-tyrosine_phosphatase-like"/>
</dbReference>
<dbReference type="Pfam" id="PF13350">
    <property type="entry name" value="Y_phosphatase3"/>
    <property type="match status" value="1"/>
</dbReference>
<dbReference type="InterPro" id="IPR000387">
    <property type="entry name" value="Tyr_Pase_dom"/>
</dbReference>
<protein>
    <submittedName>
        <fullName evidence="3">Protein-tyrosine-phosphatase</fullName>
    </submittedName>
</protein>
<keyword evidence="4" id="KW-1185">Reference proteome</keyword>
<evidence type="ECO:0000259" key="2">
    <source>
        <dbReference type="PROSITE" id="PS50056"/>
    </source>
</evidence>
<gene>
    <name evidence="3" type="ORF">C9E81_21875</name>
</gene>
<dbReference type="Proteomes" id="UP000273516">
    <property type="component" value="Unassembled WGS sequence"/>
</dbReference>
<sequence>MTYTRHIPLQGSFNLRDLGGYRTAKGQTAWRRYWRADSLHRLGPDAMATLVTIGCSTVIDLRHDTEITARPNPFFTGQSSVSYHHVSLFEGLDPTQPGMADAENVLLALYCAALDKRGEQFAQVLRLMAEAPGGVLFHCTAGKDRTGMIAAFLLLLAGASRTDIVADYVLTGDYAPAMFAALRAEQEAKDPLKGFIDLSSPLLLSEAGTMEAFLEYLDQLYGGAEAYLLAQGLRAEEIVRLRARLLQPMLAEGAA</sequence>
<evidence type="ECO:0000313" key="4">
    <source>
        <dbReference type="Proteomes" id="UP000273516"/>
    </source>
</evidence>
<dbReference type="InterPro" id="IPR016130">
    <property type="entry name" value="Tyr_Pase_AS"/>
</dbReference>
<organism evidence="3 4">
    <name type="scientific">Paracoccus alkanivorans</name>
    <dbReference type="NCBI Taxonomy" id="2116655"/>
    <lineage>
        <taxon>Bacteria</taxon>
        <taxon>Pseudomonadati</taxon>
        <taxon>Pseudomonadota</taxon>
        <taxon>Alphaproteobacteria</taxon>
        <taxon>Rhodobacterales</taxon>
        <taxon>Paracoccaceae</taxon>
        <taxon>Paracoccus</taxon>
    </lineage>
</organism>
<dbReference type="EMBL" id="QOKZ01000019">
    <property type="protein sequence ID" value="RMC30191.1"/>
    <property type="molecule type" value="Genomic_DNA"/>
</dbReference>
<dbReference type="GO" id="GO:0004721">
    <property type="term" value="F:phosphoprotein phosphatase activity"/>
    <property type="evidence" value="ECO:0007669"/>
    <property type="project" value="InterPro"/>
</dbReference>
<accession>A0A3M0LYA0</accession>
<dbReference type="AlphaFoldDB" id="A0A3M0LYA0"/>
<dbReference type="PROSITE" id="PS00383">
    <property type="entry name" value="TYR_PHOSPHATASE_1"/>
    <property type="match status" value="1"/>
</dbReference>
<evidence type="ECO:0000313" key="3">
    <source>
        <dbReference type="EMBL" id="RMC30191.1"/>
    </source>
</evidence>
<dbReference type="PANTHER" id="PTHR31126">
    <property type="entry name" value="TYROSINE-PROTEIN PHOSPHATASE"/>
    <property type="match status" value="1"/>
</dbReference>
<name>A0A3M0LYA0_9RHOB</name>
<dbReference type="SUPFAM" id="SSF52799">
    <property type="entry name" value="(Phosphotyrosine protein) phosphatases II"/>
    <property type="match status" value="1"/>
</dbReference>
<comment type="similarity">
    <text evidence="1">Belongs to the protein-tyrosine phosphatase family.</text>
</comment>